<evidence type="ECO:0000259" key="5">
    <source>
        <dbReference type="Pfam" id="PF11967"/>
    </source>
</evidence>
<dbReference type="Pfam" id="PF02565">
    <property type="entry name" value="RecO_C"/>
    <property type="match status" value="1"/>
</dbReference>
<evidence type="ECO:0000256" key="3">
    <source>
        <dbReference type="ARBA" id="ARBA00023204"/>
    </source>
</evidence>
<dbReference type="GO" id="GO:0043590">
    <property type="term" value="C:bacterial nucleoid"/>
    <property type="evidence" value="ECO:0007669"/>
    <property type="project" value="TreeGrafter"/>
</dbReference>
<dbReference type="SUPFAM" id="SSF57863">
    <property type="entry name" value="ArfGap/RecO-like zinc finger"/>
    <property type="match status" value="1"/>
</dbReference>
<organism evidence="6 7">
    <name type="scientific">Prevotella amnii DNF00058</name>
    <dbReference type="NCBI Taxonomy" id="1401066"/>
    <lineage>
        <taxon>Bacteria</taxon>
        <taxon>Pseudomonadati</taxon>
        <taxon>Bacteroidota</taxon>
        <taxon>Bacteroidia</taxon>
        <taxon>Bacteroidales</taxon>
        <taxon>Prevotellaceae</taxon>
        <taxon>Prevotella</taxon>
    </lineage>
</organism>
<comment type="similarity">
    <text evidence="4">Belongs to the RecO family.</text>
</comment>
<evidence type="ECO:0000256" key="4">
    <source>
        <dbReference type="HAMAP-Rule" id="MF_00201"/>
    </source>
</evidence>
<dbReference type="Proteomes" id="UP000029614">
    <property type="component" value="Unassembled WGS sequence"/>
</dbReference>
<accession>A0A096AY10</accession>
<dbReference type="RefSeq" id="WP_019036476.1">
    <property type="nucleotide sequence ID" value="NZ_JRNU01000026.1"/>
</dbReference>
<dbReference type="PANTHER" id="PTHR33991">
    <property type="entry name" value="DNA REPAIR PROTEIN RECO"/>
    <property type="match status" value="1"/>
</dbReference>
<evidence type="ECO:0000256" key="1">
    <source>
        <dbReference type="ARBA" id="ARBA00022763"/>
    </source>
</evidence>
<keyword evidence="2 4" id="KW-0233">DNA recombination</keyword>
<dbReference type="Pfam" id="PF11967">
    <property type="entry name" value="RecO_N"/>
    <property type="match status" value="1"/>
</dbReference>
<sequence length="241" mass="28665">MLRKSKAIVLHTIKYGDSSLIIDLLTEEEGRLTFIVKLSKTMKGKMKKQYFQPMTLLDIEFDFRPNANMQHIKDIRIDIPFTTIPFNPIKTSILLFISEFLLYATRSEQYNKTLFQFVKKSIEWLDASVSNFANFHLTFMLHLSKFIGFFPNLSKPNSYDFFDLRNAEFCQYAPIHIDYLKPNDAKTLLKLFRMNYNNMRFFRFSRNERNEITETILKYYTLHIPGMPKLNSLTILKELFD</sequence>
<dbReference type="NCBIfam" id="TIGR00613">
    <property type="entry name" value="reco"/>
    <property type="match status" value="1"/>
</dbReference>
<dbReference type="InterPro" id="IPR012340">
    <property type="entry name" value="NA-bd_OB-fold"/>
</dbReference>
<protein>
    <recommendedName>
        <fullName evidence="4">DNA repair protein RecO</fullName>
    </recommendedName>
    <alternativeName>
        <fullName evidence="4">Recombination protein O</fullName>
    </alternativeName>
</protein>
<dbReference type="InterPro" id="IPR003717">
    <property type="entry name" value="RecO"/>
</dbReference>
<dbReference type="GO" id="GO:0006310">
    <property type="term" value="P:DNA recombination"/>
    <property type="evidence" value="ECO:0007669"/>
    <property type="project" value="UniProtKB-UniRule"/>
</dbReference>
<reference evidence="6 7" key="1">
    <citation type="submission" date="2014-07" db="EMBL/GenBank/DDBJ databases">
        <authorList>
            <person name="McCorrison J."/>
            <person name="Sanka R."/>
            <person name="Torralba M."/>
            <person name="Gillis M."/>
            <person name="Haft D.H."/>
            <person name="Methe B."/>
            <person name="Sutton G."/>
            <person name="Nelson K.E."/>
        </authorList>
    </citation>
    <scope>NUCLEOTIDE SEQUENCE [LARGE SCALE GENOMIC DNA]</scope>
    <source>
        <strain evidence="6 7">DNF00058</strain>
    </source>
</reference>
<dbReference type="SUPFAM" id="SSF50249">
    <property type="entry name" value="Nucleic acid-binding proteins"/>
    <property type="match status" value="1"/>
</dbReference>
<feature type="domain" description="DNA replication/recombination mediator RecO N-terminal" evidence="5">
    <location>
        <begin position="3"/>
        <end position="76"/>
    </location>
</feature>
<keyword evidence="1 4" id="KW-0227">DNA damage</keyword>
<keyword evidence="7" id="KW-1185">Reference proteome</keyword>
<evidence type="ECO:0000313" key="6">
    <source>
        <dbReference type="EMBL" id="KGF51700.1"/>
    </source>
</evidence>
<dbReference type="Gene3D" id="2.40.50.140">
    <property type="entry name" value="Nucleic acid-binding proteins"/>
    <property type="match status" value="1"/>
</dbReference>
<dbReference type="InterPro" id="IPR022572">
    <property type="entry name" value="DNA_rep/recomb_RecO_N"/>
</dbReference>
<proteinExistence type="inferred from homology"/>
<dbReference type="GO" id="GO:0006302">
    <property type="term" value="P:double-strand break repair"/>
    <property type="evidence" value="ECO:0007669"/>
    <property type="project" value="TreeGrafter"/>
</dbReference>
<name>A0A096AY10_9BACT</name>
<dbReference type="PANTHER" id="PTHR33991:SF1">
    <property type="entry name" value="DNA REPAIR PROTEIN RECO"/>
    <property type="match status" value="1"/>
</dbReference>
<keyword evidence="3 4" id="KW-0234">DNA repair</keyword>
<evidence type="ECO:0000256" key="2">
    <source>
        <dbReference type="ARBA" id="ARBA00023172"/>
    </source>
</evidence>
<dbReference type="HAMAP" id="MF_00201">
    <property type="entry name" value="RecO"/>
    <property type="match status" value="1"/>
</dbReference>
<dbReference type="EMBL" id="JRNU01000026">
    <property type="protein sequence ID" value="KGF51700.1"/>
    <property type="molecule type" value="Genomic_DNA"/>
</dbReference>
<comment type="caution">
    <text evidence="6">The sequence shown here is derived from an EMBL/GenBank/DDBJ whole genome shotgun (WGS) entry which is preliminary data.</text>
</comment>
<dbReference type="AlphaFoldDB" id="A0A096AY10"/>
<dbReference type="OrthoDB" id="9789152at2"/>
<comment type="function">
    <text evidence="4">Involved in DNA repair and RecF pathway recombination.</text>
</comment>
<evidence type="ECO:0000313" key="7">
    <source>
        <dbReference type="Proteomes" id="UP000029614"/>
    </source>
</evidence>
<gene>
    <name evidence="4" type="primary">recO</name>
    <name evidence="6" type="ORF">HMPREF9302_06495</name>
</gene>
<dbReference type="InterPro" id="IPR037278">
    <property type="entry name" value="ARFGAP/RecO"/>
</dbReference>